<evidence type="ECO:0000313" key="3">
    <source>
        <dbReference type="Proteomes" id="UP000187203"/>
    </source>
</evidence>
<organism evidence="2 3">
    <name type="scientific">Corchorus olitorius</name>
    <dbReference type="NCBI Taxonomy" id="93759"/>
    <lineage>
        <taxon>Eukaryota</taxon>
        <taxon>Viridiplantae</taxon>
        <taxon>Streptophyta</taxon>
        <taxon>Embryophyta</taxon>
        <taxon>Tracheophyta</taxon>
        <taxon>Spermatophyta</taxon>
        <taxon>Magnoliopsida</taxon>
        <taxon>eudicotyledons</taxon>
        <taxon>Gunneridae</taxon>
        <taxon>Pentapetalae</taxon>
        <taxon>rosids</taxon>
        <taxon>malvids</taxon>
        <taxon>Malvales</taxon>
        <taxon>Malvaceae</taxon>
        <taxon>Grewioideae</taxon>
        <taxon>Apeibeae</taxon>
        <taxon>Corchorus</taxon>
    </lineage>
</organism>
<accession>A0A1R3J831</accession>
<proteinExistence type="predicted"/>
<evidence type="ECO:0000313" key="2">
    <source>
        <dbReference type="EMBL" id="OMO91003.1"/>
    </source>
</evidence>
<dbReference type="PANTHER" id="PTHR35469">
    <property type="entry name" value="TRANSMEMBRANE PROTEIN"/>
    <property type="match status" value="1"/>
</dbReference>
<name>A0A1R3J831_9ROSI</name>
<feature type="compositionally biased region" description="Pro residues" evidence="1">
    <location>
        <begin position="41"/>
        <end position="56"/>
    </location>
</feature>
<dbReference type="PANTHER" id="PTHR35469:SF4">
    <property type="entry name" value="TRANSMEMBRANE PROTEIN"/>
    <property type="match status" value="1"/>
</dbReference>
<comment type="caution">
    <text evidence="2">The sequence shown here is derived from an EMBL/GenBank/DDBJ whole genome shotgun (WGS) entry which is preliminary data.</text>
</comment>
<keyword evidence="3" id="KW-1185">Reference proteome</keyword>
<dbReference type="OrthoDB" id="1922492at2759"/>
<dbReference type="EMBL" id="AWUE01016491">
    <property type="protein sequence ID" value="OMO91003.1"/>
    <property type="molecule type" value="Genomic_DNA"/>
</dbReference>
<protein>
    <submittedName>
        <fullName evidence="2">Uncharacterized protein</fullName>
    </submittedName>
</protein>
<evidence type="ECO:0000256" key="1">
    <source>
        <dbReference type="SAM" id="MobiDB-lite"/>
    </source>
</evidence>
<dbReference type="STRING" id="93759.A0A1R3J831"/>
<sequence>MATSTRENRRRKIIERGADRLAFITGRVPNLPSQSHDPLDSDPPPPLSHGQDPPPNFSSHVAAVSPDTNDKPFNPVLLKHDPVPDDGQNQMSACNGGIGGSSERVNREENRKNVSADDNNWAEQLSKTFEVGLVVQKVIDAVFMDCSVYAVIVICGLSFT</sequence>
<gene>
    <name evidence="2" type="ORF">COLO4_18713</name>
</gene>
<feature type="region of interest" description="Disordered" evidence="1">
    <location>
        <begin position="24"/>
        <end position="104"/>
    </location>
</feature>
<dbReference type="Proteomes" id="UP000187203">
    <property type="component" value="Unassembled WGS sequence"/>
</dbReference>
<dbReference type="AlphaFoldDB" id="A0A1R3J831"/>
<reference evidence="3" key="1">
    <citation type="submission" date="2013-09" db="EMBL/GenBank/DDBJ databases">
        <title>Corchorus olitorius genome sequencing.</title>
        <authorList>
            <person name="Alam M."/>
            <person name="Haque M.S."/>
            <person name="Islam M.S."/>
            <person name="Emdad E.M."/>
            <person name="Islam M.M."/>
            <person name="Ahmed B."/>
            <person name="Halim A."/>
            <person name="Hossen Q.M.M."/>
            <person name="Hossain M.Z."/>
            <person name="Ahmed R."/>
            <person name="Khan M.M."/>
            <person name="Islam R."/>
            <person name="Rashid M.M."/>
            <person name="Khan S.A."/>
            <person name="Rahman M.S."/>
            <person name="Alam M."/>
            <person name="Yahiya A.S."/>
            <person name="Khan M.S."/>
            <person name="Azam M.S."/>
            <person name="Haque T."/>
            <person name="Lashkar M.Z.H."/>
            <person name="Akhand A.I."/>
            <person name="Morshed G."/>
            <person name="Roy S."/>
            <person name="Uddin K.S."/>
            <person name="Rabeya T."/>
            <person name="Hossain A.S."/>
            <person name="Chowdhury A."/>
            <person name="Snigdha A.R."/>
            <person name="Mortoza M.S."/>
            <person name="Matin S.A."/>
            <person name="Hoque S.M.E."/>
            <person name="Islam M.K."/>
            <person name="Roy D.K."/>
            <person name="Haider R."/>
            <person name="Moosa M.M."/>
            <person name="Elias S.M."/>
            <person name="Hasan A.M."/>
            <person name="Jahan S."/>
            <person name="Shafiuddin M."/>
            <person name="Mahmood N."/>
            <person name="Shommy N.S."/>
        </authorList>
    </citation>
    <scope>NUCLEOTIDE SEQUENCE [LARGE SCALE GENOMIC DNA]</scope>
    <source>
        <strain evidence="3">cv. O-4</strain>
    </source>
</reference>